<dbReference type="Proteomes" id="UP001589890">
    <property type="component" value="Unassembled WGS sequence"/>
</dbReference>
<feature type="signal peptide" evidence="1">
    <location>
        <begin position="1"/>
        <end position="34"/>
    </location>
</feature>
<name>A0ABV6QZ20_9ACTN</name>
<evidence type="ECO:0000313" key="2">
    <source>
        <dbReference type="EMBL" id="MFC0629256.1"/>
    </source>
</evidence>
<protein>
    <recommendedName>
        <fullName evidence="4">Secreted protein</fullName>
    </recommendedName>
</protein>
<keyword evidence="1" id="KW-0732">Signal</keyword>
<accession>A0ABV6QZ20</accession>
<evidence type="ECO:0000313" key="3">
    <source>
        <dbReference type="Proteomes" id="UP001589890"/>
    </source>
</evidence>
<organism evidence="2 3">
    <name type="scientific">Kribbella deserti</name>
    <dbReference type="NCBI Taxonomy" id="1926257"/>
    <lineage>
        <taxon>Bacteria</taxon>
        <taxon>Bacillati</taxon>
        <taxon>Actinomycetota</taxon>
        <taxon>Actinomycetes</taxon>
        <taxon>Propionibacteriales</taxon>
        <taxon>Kribbellaceae</taxon>
        <taxon>Kribbella</taxon>
    </lineage>
</organism>
<dbReference type="EMBL" id="JBHLTC010000048">
    <property type="protein sequence ID" value="MFC0629256.1"/>
    <property type="molecule type" value="Genomic_DNA"/>
</dbReference>
<evidence type="ECO:0000256" key="1">
    <source>
        <dbReference type="SAM" id="SignalP"/>
    </source>
</evidence>
<sequence length="124" mass="13464">MTQATRKAGRGRALARAAVLTAVVATSTLTGAQAASAGGNGCAWIGYDGDRIKTQHRTGCVSGYYHQDVWSNGRRESTGTYWYNGGIINRYWWTIPDGEGACTEIWYHKPEGGYQSVGLPCEQN</sequence>
<keyword evidence="3" id="KW-1185">Reference proteome</keyword>
<dbReference type="RefSeq" id="WP_380057021.1">
    <property type="nucleotide sequence ID" value="NZ_JBHLTC010000048.1"/>
</dbReference>
<proteinExistence type="predicted"/>
<gene>
    <name evidence="2" type="ORF">ACFFGN_34645</name>
</gene>
<feature type="chain" id="PRO_5047538470" description="Secreted protein" evidence="1">
    <location>
        <begin position="35"/>
        <end position="124"/>
    </location>
</feature>
<comment type="caution">
    <text evidence="2">The sequence shown here is derived from an EMBL/GenBank/DDBJ whole genome shotgun (WGS) entry which is preliminary data.</text>
</comment>
<reference evidence="2 3" key="1">
    <citation type="submission" date="2024-09" db="EMBL/GenBank/DDBJ databases">
        <authorList>
            <person name="Sun Q."/>
            <person name="Mori K."/>
        </authorList>
    </citation>
    <scope>NUCLEOTIDE SEQUENCE [LARGE SCALE GENOMIC DNA]</scope>
    <source>
        <strain evidence="2 3">CGMCC 1.15906</strain>
    </source>
</reference>
<evidence type="ECO:0008006" key="4">
    <source>
        <dbReference type="Google" id="ProtNLM"/>
    </source>
</evidence>